<evidence type="ECO:0000256" key="2">
    <source>
        <dbReference type="ARBA" id="ARBA00004174"/>
    </source>
</evidence>
<dbReference type="InterPro" id="IPR002401">
    <property type="entry name" value="Cyt_P450_E_grp-I"/>
</dbReference>
<organism evidence="14">
    <name type="scientific">Ceratitis capitata</name>
    <name type="common">Mediterranean fruit fly</name>
    <name type="synonym">Tephritis capitata</name>
    <dbReference type="NCBI Taxonomy" id="7213"/>
    <lineage>
        <taxon>Eukaryota</taxon>
        <taxon>Metazoa</taxon>
        <taxon>Ecdysozoa</taxon>
        <taxon>Arthropoda</taxon>
        <taxon>Hexapoda</taxon>
        <taxon>Insecta</taxon>
        <taxon>Pterygota</taxon>
        <taxon>Neoptera</taxon>
        <taxon>Endopterygota</taxon>
        <taxon>Diptera</taxon>
        <taxon>Brachycera</taxon>
        <taxon>Muscomorpha</taxon>
        <taxon>Tephritoidea</taxon>
        <taxon>Tephritidae</taxon>
        <taxon>Ceratitis</taxon>
        <taxon>Ceratitis</taxon>
    </lineage>
</organism>
<proteinExistence type="evidence at transcript level"/>
<dbReference type="InterPro" id="IPR017972">
    <property type="entry name" value="Cyt_P450_CS"/>
</dbReference>
<dbReference type="PRINTS" id="PR00463">
    <property type="entry name" value="EP450I"/>
</dbReference>
<comment type="subcellular location">
    <subcellularLocation>
        <location evidence="3">Endoplasmic reticulum membrane</location>
        <topology evidence="3">Peripheral membrane protein</topology>
    </subcellularLocation>
    <subcellularLocation>
        <location evidence="2">Microsome membrane</location>
        <topology evidence="2">Peripheral membrane protein</topology>
    </subcellularLocation>
</comment>
<dbReference type="GO" id="GO:0005506">
    <property type="term" value="F:iron ion binding"/>
    <property type="evidence" value="ECO:0007669"/>
    <property type="project" value="InterPro"/>
</dbReference>
<keyword evidence="11 13" id="KW-0503">Monooxygenase</keyword>
<keyword evidence="7" id="KW-0256">Endoplasmic reticulum</keyword>
<evidence type="ECO:0000256" key="12">
    <source>
        <dbReference type="PIRSR" id="PIRSR602401-1"/>
    </source>
</evidence>
<reference evidence="14" key="2">
    <citation type="journal article" date="2014" name="BMC Genomics">
        <title>A genomic perspective to assessing quality of mass-reared SIT flies used in Mediterranean fruit fly (Ceratitis capitata) eradication in California.</title>
        <authorList>
            <person name="Calla B."/>
            <person name="Hall B."/>
            <person name="Hou S."/>
            <person name="Geib S.M."/>
        </authorList>
    </citation>
    <scope>NUCLEOTIDE SEQUENCE</scope>
</reference>
<dbReference type="Gene3D" id="1.10.630.10">
    <property type="entry name" value="Cytochrome P450"/>
    <property type="match status" value="1"/>
</dbReference>
<dbReference type="InterPro" id="IPR001128">
    <property type="entry name" value="Cyt_P450"/>
</dbReference>
<keyword evidence="10 12" id="KW-0408">Iron</keyword>
<keyword evidence="8" id="KW-0492">Microsome</keyword>
<dbReference type="EMBL" id="GAMC01006917">
    <property type="protein sequence ID" value="JAB99638.1"/>
    <property type="molecule type" value="mRNA"/>
</dbReference>
<dbReference type="OrthoDB" id="1470350at2759"/>
<dbReference type="GO" id="GO:0005789">
    <property type="term" value="C:endoplasmic reticulum membrane"/>
    <property type="evidence" value="ECO:0007669"/>
    <property type="project" value="UniProtKB-SubCell"/>
</dbReference>
<evidence type="ECO:0000256" key="3">
    <source>
        <dbReference type="ARBA" id="ARBA00004406"/>
    </source>
</evidence>
<evidence type="ECO:0000313" key="14">
    <source>
        <dbReference type="EMBL" id="JAB99638.1"/>
    </source>
</evidence>
<dbReference type="GO" id="GO:0020037">
    <property type="term" value="F:heme binding"/>
    <property type="evidence" value="ECO:0007669"/>
    <property type="project" value="InterPro"/>
</dbReference>
<name>W8BRW1_CERCA</name>
<dbReference type="GO" id="GO:0016705">
    <property type="term" value="F:oxidoreductase activity, acting on paired donors, with incorporation or reduction of molecular oxygen"/>
    <property type="evidence" value="ECO:0007669"/>
    <property type="project" value="InterPro"/>
</dbReference>
<protein>
    <submittedName>
        <fullName evidence="14">Cytochrome P450 4d2</fullName>
    </submittedName>
</protein>
<dbReference type="GO" id="GO:0004497">
    <property type="term" value="F:monooxygenase activity"/>
    <property type="evidence" value="ECO:0007669"/>
    <property type="project" value="UniProtKB-KW"/>
</dbReference>
<keyword evidence="9 13" id="KW-0560">Oxidoreductase</keyword>
<comment type="cofactor">
    <cofactor evidence="1 12">
        <name>heme</name>
        <dbReference type="ChEBI" id="CHEBI:30413"/>
    </cofactor>
</comment>
<evidence type="ECO:0000256" key="9">
    <source>
        <dbReference type="ARBA" id="ARBA00023002"/>
    </source>
</evidence>
<dbReference type="Pfam" id="PF00067">
    <property type="entry name" value="p450"/>
    <property type="match status" value="1"/>
</dbReference>
<dbReference type="KEGG" id="ccat:101455023"/>
<dbReference type="InterPro" id="IPR050196">
    <property type="entry name" value="Cytochrome_P450_Monoox"/>
</dbReference>
<evidence type="ECO:0000256" key="8">
    <source>
        <dbReference type="ARBA" id="ARBA00022848"/>
    </source>
</evidence>
<dbReference type="EMBL" id="GAMC01006916">
    <property type="protein sequence ID" value="JAB99639.1"/>
    <property type="molecule type" value="mRNA"/>
</dbReference>
<dbReference type="CDD" id="cd20628">
    <property type="entry name" value="CYP4"/>
    <property type="match status" value="1"/>
</dbReference>
<evidence type="ECO:0000256" key="6">
    <source>
        <dbReference type="ARBA" id="ARBA00022723"/>
    </source>
</evidence>
<evidence type="ECO:0000256" key="1">
    <source>
        <dbReference type="ARBA" id="ARBA00001971"/>
    </source>
</evidence>
<dbReference type="PANTHER" id="PTHR24291:SF187">
    <property type="entry name" value="CYTOCHROME P450 4AE1-RELATED"/>
    <property type="match status" value="1"/>
</dbReference>
<dbReference type="PROSITE" id="PS00086">
    <property type="entry name" value="CYTOCHROME_P450"/>
    <property type="match status" value="1"/>
</dbReference>
<evidence type="ECO:0000256" key="13">
    <source>
        <dbReference type="RuleBase" id="RU000461"/>
    </source>
</evidence>
<keyword evidence="5 12" id="KW-0349">Heme</keyword>
<dbReference type="PRINTS" id="PR00385">
    <property type="entry name" value="P450"/>
</dbReference>
<dbReference type="SUPFAM" id="SSF48264">
    <property type="entry name" value="Cytochrome P450"/>
    <property type="match status" value="1"/>
</dbReference>
<sequence>MFIELIILALTVLLVWDYLFKMHRNDLLNKYKIPGPPLVPLLGNALEVGKWKTDEIIAKTFENRMKYGKIMRFWVLHQLTVIVSDIKYLEFILSSQQLIKKSSFYDFLVCWLGRGLLLSTGRKWHARRKIITPTFHFKILEEFVEIFDQQSGVMVKKLKEQADGKTAINIFPVVCLTALDIIAETAMGVKVHAQDNPDIEYVRAVASVAATMAKRFMTPTWRLDWLFRLTAPNEYKKMMQETAVMHKFTNAVIMERRAALEQKQTSSADEPEVDDVGSKKRMALLDVLLQATHDGTPLSNDDIREEVDTFMFEGHDTTTSGISFCLYLISRHPDVQQKLVEEINDVIGTDKTRAITLHDLQELKYLESVIKESLRLYPPVPVIGRETTEDTQLGDIVIPAKTNISIPFFMVLRDPEHFPEPDAFKPERFVVDSGNKMNPFSYAPFSAGPRNCIGQKYAVYEMKSTISKILRNFEILPAEPDVKPIINLILRSATGVHIKLKPRSD</sequence>
<evidence type="ECO:0000256" key="10">
    <source>
        <dbReference type="ARBA" id="ARBA00023004"/>
    </source>
</evidence>
<feature type="binding site" description="axial binding residue" evidence="12">
    <location>
        <position position="452"/>
    </location>
    <ligand>
        <name>heme</name>
        <dbReference type="ChEBI" id="CHEBI:30413"/>
    </ligand>
    <ligandPart>
        <name>Fe</name>
        <dbReference type="ChEBI" id="CHEBI:18248"/>
    </ligandPart>
</feature>
<comment type="similarity">
    <text evidence="4 13">Belongs to the cytochrome P450 family.</text>
</comment>
<evidence type="ECO:0000256" key="4">
    <source>
        <dbReference type="ARBA" id="ARBA00010617"/>
    </source>
</evidence>
<reference evidence="14" key="1">
    <citation type="submission" date="2013-07" db="EMBL/GenBank/DDBJ databases">
        <authorList>
            <person name="Geib S."/>
        </authorList>
    </citation>
    <scope>NUCLEOTIDE SEQUENCE</scope>
</reference>
<dbReference type="AlphaFoldDB" id="W8BRW1"/>
<accession>W8BRW1</accession>
<dbReference type="GeneID" id="101455023"/>
<gene>
    <name evidence="14" type="primary">CP4D2</name>
</gene>
<evidence type="ECO:0000256" key="7">
    <source>
        <dbReference type="ARBA" id="ARBA00022824"/>
    </source>
</evidence>
<dbReference type="PANTHER" id="PTHR24291">
    <property type="entry name" value="CYTOCHROME P450 FAMILY 4"/>
    <property type="match status" value="1"/>
</dbReference>
<keyword evidence="6 12" id="KW-0479">Metal-binding</keyword>
<dbReference type="FunFam" id="1.10.630.10:FF:000182">
    <property type="entry name" value="Cytochrome P450 3A4"/>
    <property type="match status" value="1"/>
</dbReference>
<dbReference type="InterPro" id="IPR036396">
    <property type="entry name" value="Cyt_P450_sf"/>
</dbReference>
<evidence type="ECO:0000256" key="5">
    <source>
        <dbReference type="ARBA" id="ARBA00022617"/>
    </source>
</evidence>
<evidence type="ECO:0000256" key="11">
    <source>
        <dbReference type="ARBA" id="ARBA00023033"/>
    </source>
</evidence>